<dbReference type="Pfam" id="PF00551">
    <property type="entry name" value="Formyl_trans_N"/>
    <property type="match status" value="1"/>
</dbReference>
<evidence type="ECO:0000313" key="9">
    <source>
        <dbReference type="Proteomes" id="UP000054350"/>
    </source>
</evidence>
<dbReference type="PANTHER" id="PTHR11138:SF5">
    <property type="entry name" value="METHIONYL-TRNA FORMYLTRANSFERASE, MITOCHONDRIAL"/>
    <property type="match status" value="1"/>
</dbReference>
<keyword evidence="5" id="KW-0732">Signal</keyword>
<evidence type="ECO:0000256" key="1">
    <source>
        <dbReference type="ARBA" id="ARBA00010699"/>
    </source>
</evidence>
<gene>
    <name evidence="8" type="ORF">AMAG_01075</name>
</gene>
<dbReference type="Pfam" id="PF02911">
    <property type="entry name" value="Formyl_trans_C"/>
    <property type="match status" value="1"/>
</dbReference>
<dbReference type="SUPFAM" id="SSF53328">
    <property type="entry name" value="Formyltransferase"/>
    <property type="match status" value="1"/>
</dbReference>
<reference evidence="8 9" key="1">
    <citation type="submission" date="2009-11" db="EMBL/GenBank/DDBJ databases">
        <title>Annotation of Allomyces macrogynus ATCC 38327.</title>
        <authorList>
            <consortium name="The Broad Institute Genome Sequencing Platform"/>
            <person name="Russ C."/>
            <person name="Cuomo C."/>
            <person name="Burger G."/>
            <person name="Gray M.W."/>
            <person name="Holland P.W.H."/>
            <person name="King N."/>
            <person name="Lang F.B.F."/>
            <person name="Roger A.J."/>
            <person name="Ruiz-Trillo I."/>
            <person name="Young S.K."/>
            <person name="Zeng Q."/>
            <person name="Gargeya S."/>
            <person name="Fitzgerald M."/>
            <person name="Haas B."/>
            <person name="Abouelleil A."/>
            <person name="Alvarado L."/>
            <person name="Arachchi H.M."/>
            <person name="Berlin A."/>
            <person name="Chapman S.B."/>
            <person name="Gearin G."/>
            <person name="Goldberg J."/>
            <person name="Griggs A."/>
            <person name="Gujja S."/>
            <person name="Hansen M."/>
            <person name="Heiman D."/>
            <person name="Howarth C."/>
            <person name="Larimer J."/>
            <person name="Lui A."/>
            <person name="MacDonald P.J.P."/>
            <person name="McCowen C."/>
            <person name="Montmayeur A."/>
            <person name="Murphy C."/>
            <person name="Neiman D."/>
            <person name="Pearson M."/>
            <person name="Priest M."/>
            <person name="Roberts A."/>
            <person name="Saif S."/>
            <person name="Shea T."/>
            <person name="Sisk P."/>
            <person name="Stolte C."/>
            <person name="Sykes S."/>
            <person name="Wortman J."/>
            <person name="Nusbaum C."/>
            <person name="Birren B."/>
        </authorList>
    </citation>
    <scope>NUCLEOTIDE SEQUENCE [LARGE SCALE GENOMIC DNA]</scope>
    <source>
        <strain evidence="8 9">ATCC 38327</strain>
    </source>
</reference>
<feature type="signal peptide" evidence="5">
    <location>
        <begin position="1"/>
        <end position="19"/>
    </location>
</feature>
<feature type="non-terminal residue" evidence="8">
    <location>
        <position position="1"/>
    </location>
</feature>
<feature type="domain" description="Formyl transferase N-terminal" evidence="6">
    <location>
        <begin position="108"/>
        <end position="264"/>
    </location>
</feature>
<keyword evidence="4" id="KW-0648">Protein biosynthesis</keyword>
<accession>A0A0L0RXP8</accession>
<feature type="domain" description="Formyl transferase C-terminal" evidence="7">
    <location>
        <begin position="288"/>
        <end position="392"/>
    </location>
</feature>
<dbReference type="InterPro" id="IPR041711">
    <property type="entry name" value="Met-tRNA-FMT_N"/>
</dbReference>
<dbReference type="SUPFAM" id="SSF50486">
    <property type="entry name" value="FMT C-terminal domain-like"/>
    <property type="match status" value="1"/>
</dbReference>
<proteinExistence type="inferred from homology"/>
<dbReference type="InterPro" id="IPR005793">
    <property type="entry name" value="Formyl_trans_C"/>
</dbReference>
<dbReference type="eggNOG" id="KOG3082">
    <property type="taxonomic scope" value="Eukaryota"/>
</dbReference>
<keyword evidence="9" id="KW-1185">Reference proteome</keyword>
<dbReference type="GO" id="GO:0004479">
    <property type="term" value="F:methionyl-tRNA formyltransferase activity"/>
    <property type="evidence" value="ECO:0007669"/>
    <property type="project" value="UniProtKB-EC"/>
</dbReference>
<evidence type="ECO:0000256" key="2">
    <source>
        <dbReference type="ARBA" id="ARBA00012261"/>
    </source>
</evidence>
<dbReference type="GO" id="GO:0005739">
    <property type="term" value="C:mitochondrion"/>
    <property type="evidence" value="ECO:0007669"/>
    <property type="project" value="TreeGrafter"/>
</dbReference>
<dbReference type="AlphaFoldDB" id="A0A0L0RXP8"/>
<reference evidence="9" key="2">
    <citation type="submission" date="2009-11" db="EMBL/GenBank/DDBJ databases">
        <title>The Genome Sequence of Allomyces macrogynus strain ATCC 38327.</title>
        <authorList>
            <consortium name="The Broad Institute Genome Sequencing Platform"/>
            <person name="Russ C."/>
            <person name="Cuomo C."/>
            <person name="Shea T."/>
            <person name="Young S.K."/>
            <person name="Zeng Q."/>
            <person name="Koehrsen M."/>
            <person name="Haas B."/>
            <person name="Borodovsky M."/>
            <person name="Guigo R."/>
            <person name="Alvarado L."/>
            <person name="Berlin A."/>
            <person name="Borenstein D."/>
            <person name="Chen Z."/>
            <person name="Engels R."/>
            <person name="Freedman E."/>
            <person name="Gellesch M."/>
            <person name="Goldberg J."/>
            <person name="Griggs A."/>
            <person name="Gujja S."/>
            <person name="Heiman D."/>
            <person name="Hepburn T."/>
            <person name="Howarth C."/>
            <person name="Jen D."/>
            <person name="Larson L."/>
            <person name="Lewis B."/>
            <person name="Mehta T."/>
            <person name="Park D."/>
            <person name="Pearson M."/>
            <person name="Roberts A."/>
            <person name="Saif S."/>
            <person name="Shenoy N."/>
            <person name="Sisk P."/>
            <person name="Stolte C."/>
            <person name="Sykes S."/>
            <person name="Walk T."/>
            <person name="White J."/>
            <person name="Yandava C."/>
            <person name="Burger G."/>
            <person name="Gray M.W."/>
            <person name="Holland P.W.H."/>
            <person name="King N."/>
            <person name="Lang F.B.F."/>
            <person name="Roger A.J."/>
            <person name="Ruiz-Trillo I."/>
            <person name="Lander E."/>
            <person name="Nusbaum C."/>
        </authorList>
    </citation>
    <scope>NUCLEOTIDE SEQUENCE [LARGE SCALE GENOMIC DNA]</scope>
    <source>
        <strain evidence="9">ATCC 38327</strain>
    </source>
</reference>
<dbReference type="OMA" id="QRINIHP"/>
<dbReference type="OrthoDB" id="10268103at2759"/>
<evidence type="ECO:0000259" key="7">
    <source>
        <dbReference type="Pfam" id="PF02911"/>
    </source>
</evidence>
<dbReference type="Proteomes" id="UP000054350">
    <property type="component" value="Unassembled WGS sequence"/>
</dbReference>
<dbReference type="EMBL" id="GG745329">
    <property type="protein sequence ID" value="KNE55152.1"/>
    <property type="molecule type" value="Genomic_DNA"/>
</dbReference>
<dbReference type="CDD" id="cd08646">
    <property type="entry name" value="FMT_core_Met-tRNA-FMT_N"/>
    <property type="match status" value="1"/>
</dbReference>
<evidence type="ECO:0000313" key="8">
    <source>
        <dbReference type="EMBL" id="KNE55152.1"/>
    </source>
</evidence>
<protein>
    <recommendedName>
        <fullName evidence="2">methionyl-tRNA formyltransferase</fullName>
        <ecNumber evidence="2">2.1.2.9</ecNumber>
    </recommendedName>
</protein>
<dbReference type="Gene3D" id="3.40.50.12230">
    <property type="match status" value="1"/>
</dbReference>
<comment type="similarity">
    <text evidence="1">Belongs to the Fmt family.</text>
</comment>
<organism evidence="8 9">
    <name type="scientific">Allomyces macrogynus (strain ATCC 38327)</name>
    <name type="common">Allomyces javanicus var. macrogynus</name>
    <dbReference type="NCBI Taxonomy" id="578462"/>
    <lineage>
        <taxon>Eukaryota</taxon>
        <taxon>Fungi</taxon>
        <taxon>Fungi incertae sedis</taxon>
        <taxon>Blastocladiomycota</taxon>
        <taxon>Blastocladiomycetes</taxon>
        <taxon>Blastocladiales</taxon>
        <taxon>Blastocladiaceae</taxon>
        <taxon>Allomyces</taxon>
    </lineage>
</organism>
<sequence>MALSISALTMLIRTRIVQATTRAPCSRAALARSTVPRTSATRAACQAPARAYHVTYFGSDHFSVRVLDNLLRMRSEWFPNQVDTIGDKKSGRVTPQGYHILKPPFDEIAVVTPPCFPAGRQLHLSENALSQYARVHNLKVFHAPARSLKRWEMPSNLAEKTDLAVVVSCPYFIPPYILDMFPSGAMNLHPSLLPKYRGAAPIQHAIWNNDQETGISIIDLDPNRFDAGAILAQQKVAIPDPNTIRFPELANFLADQGSALLLDVICNFKQAAEEAKIQDEKQVTRARKITKEDGIIFWDEVSATEVWNRWRAIGHQVPMRTVFGVKRVELHLSGLRAPETPTTVLPPGRFELVLEPEPQLRVHCADGQTIGVTRVKPVSRKEQGARDFVNGRGGPGLMKTKPYFG</sequence>
<dbReference type="STRING" id="578462.A0A0L0RXP8"/>
<dbReference type="PANTHER" id="PTHR11138">
    <property type="entry name" value="METHIONYL-TRNA FORMYLTRANSFERASE"/>
    <property type="match status" value="1"/>
</dbReference>
<dbReference type="InterPro" id="IPR011034">
    <property type="entry name" value="Formyl_transferase-like_C_sf"/>
</dbReference>
<name>A0A0L0RXP8_ALLM3</name>
<keyword evidence="3 8" id="KW-0808">Transferase</keyword>
<feature type="chain" id="PRO_5005547660" description="methionyl-tRNA formyltransferase" evidence="5">
    <location>
        <begin position="20"/>
        <end position="405"/>
    </location>
</feature>
<dbReference type="VEuPathDB" id="FungiDB:AMAG_01075"/>
<dbReference type="InterPro" id="IPR036477">
    <property type="entry name" value="Formyl_transf_N_sf"/>
</dbReference>
<dbReference type="InterPro" id="IPR002376">
    <property type="entry name" value="Formyl_transf_N"/>
</dbReference>
<evidence type="ECO:0000256" key="3">
    <source>
        <dbReference type="ARBA" id="ARBA00022679"/>
    </source>
</evidence>
<evidence type="ECO:0000256" key="5">
    <source>
        <dbReference type="SAM" id="SignalP"/>
    </source>
</evidence>
<evidence type="ECO:0000259" key="6">
    <source>
        <dbReference type="Pfam" id="PF00551"/>
    </source>
</evidence>
<evidence type="ECO:0000256" key="4">
    <source>
        <dbReference type="ARBA" id="ARBA00022917"/>
    </source>
</evidence>
<dbReference type="EC" id="2.1.2.9" evidence="2"/>